<feature type="region of interest" description="Disordered" evidence="2">
    <location>
        <begin position="439"/>
        <end position="572"/>
    </location>
</feature>
<dbReference type="AlphaFoldDB" id="A0AAF0EY47"/>
<dbReference type="GeneID" id="85223922"/>
<feature type="compositionally biased region" description="Basic and acidic residues" evidence="2">
    <location>
        <begin position="460"/>
        <end position="499"/>
    </location>
</feature>
<protein>
    <recommendedName>
        <fullName evidence="5">Copper transport protein 86</fullName>
    </recommendedName>
</protein>
<sequence>MADLGAVQTAWAAWDDAPVAATARAAVDAAQVYARVVASGAQADAEALWTWLGQRWAQWQAYDAQHRADASYADKEIRELAADGMRALLGVARNSASQASHAATILRHWSEVCGVMSYLLLFENMVDPTLIPVVRVLAQLLANAVTSDLALQQIVWDLHVLGKQAQSPDALVRLMSSSDARTVLAASVLLLNCVDTALEEELNGSMTTPPQKVSFALDLVQTPQGIKIMETVIMVYDAALISDPSKGGSVQTMAQETVDVITSIVQRLMRCGHFGKLLLNMRPTSGGEPHVSTSQVTLLHILAACLESRLERCKGEQHTHRISSRMLSKVMQKSERYMNSMVPLLSVFRDVAHYTIQTMKEHVDGRGVVDFRGLIRAHMALLAALQCLHLSGMCGQEDVARRETTGNTQFLARLRSPDDKIVETCVTLLHEVNRFFPAQSPFQTSGKRSQEEETGSVKAKKTDKTVPDMVDGEHGMPDGKMDDMRDDTRDGHADGHADGEPAADGHAGAHAVDDDAHGAHAADGPSDMRDGTPNKVAMRSDAGAGASTQPSAAPLPDGHVPTPNLMSHPVTDSRPALHRLKCSVLQLIGTIVYEPPGMPRLAEVTALQDHIREYAIFTLRYLLAQNPASQRLVAELRPIQPNDGAARTDRPPLAGAEDVPMPTASGAAALQ</sequence>
<dbReference type="PANTHER" id="PTHR13255">
    <property type="entry name" value="ATAXIN-10"/>
    <property type="match status" value="1"/>
</dbReference>
<reference evidence="3" key="1">
    <citation type="submission" date="2023-03" db="EMBL/GenBank/DDBJ databases">
        <title>Mating type loci evolution in Malassezia.</title>
        <authorList>
            <person name="Coelho M.A."/>
        </authorList>
    </citation>
    <scope>NUCLEOTIDE SEQUENCE</scope>
    <source>
        <strain evidence="3">CBS 9431</strain>
    </source>
</reference>
<feature type="compositionally biased region" description="Low complexity" evidence="2">
    <location>
        <begin position="500"/>
        <end position="510"/>
    </location>
</feature>
<dbReference type="GO" id="GO:0005829">
    <property type="term" value="C:cytosol"/>
    <property type="evidence" value="ECO:0007669"/>
    <property type="project" value="TreeGrafter"/>
</dbReference>
<organism evidence="3 4">
    <name type="scientific">Malassezia japonica</name>
    <dbReference type="NCBI Taxonomy" id="223818"/>
    <lineage>
        <taxon>Eukaryota</taxon>
        <taxon>Fungi</taxon>
        <taxon>Dikarya</taxon>
        <taxon>Basidiomycota</taxon>
        <taxon>Ustilaginomycotina</taxon>
        <taxon>Malasseziomycetes</taxon>
        <taxon>Malasseziales</taxon>
        <taxon>Malasseziaceae</taxon>
        <taxon>Malassezia</taxon>
    </lineage>
</organism>
<accession>A0AAF0EY47</accession>
<dbReference type="RefSeq" id="XP_060120226.1">
    <property type="nucleotide sequence ID" value="XM_060264243.1"/>
</dbReference>
<feature type="region of interest" description="Disordered" evidence="2">
    <location>
        <begin position="640"/>
        <end position="671"/>
    </location>
</feature>
<keyword evidence="4" id="KW-1185">Reference proteome</keyword>
<evidence type="ECO:0008006" key="5">
    <source>
        <dbReference type="Google" id="ProtNLM"/>
    </source>
</evidence>
<comment type="similarity">
    <text evidence="1">Belongs to the ataxin-10 family.</text>
</comment>
<evidence type="ECO:0000313" key="3">
    <source>
        <dbReference type="EMBL" id="WFD37329.1"/>
    </source>
</evidence>
<feature type="compositionally biased region" description="Basic and acidic residues" evidence="2">
    <location>
        <begin position="511"/>
        <end position="532"/>
    </location>
</feature>
<proteinExistence type="inferred from homology"/>
<evidence type="ECO:0000256" key="1">
    <source>
        <dbReference type="ARBA" id="ARBA00008384"/>
    </source>
</evidence>
<dbReference type="Proteomes" id="UP001217754">
    <property type="component" value="Chromosome 1"/>
</dbReference>
<name>A0AAF0EY47_9BASI</name>
<dbReference type="PANTHER" id="PTHR13255:SF0">
    <property type="entry name" value="ATAXIN-10"/>
    <property type="match status" value="1"/>
</dbReference>
<gene>
    <name evidence="3" type="ORF">MJAP1_000273</name>
</gene>
<dbReference type="InterPro" id="IPR051374">
    <property type="entry name" value="Ataxin-10/CTR86_families"/>
</dbReference>
<evidence type="ECO:0000256" key="2">
    <source>
        <dbReference type="SAM" id="MobiDB-lite"/>
    </source>
</evidence>
<evidence type="ECO:0000313" key="4">
    <source>
        <dbReference type="Proteomes" id="UP001217754"/>
    </source>
</evidence>
<dbReference type="EMBL" id="CP119958">
    <property type="protein sequence ID" value="WFD37329.1"/>
    <property type="molecule type" value="Genomic_DNA"/>
</dbReference>